<dbReference type="InterPro" id="IPR013324">
    <property type="entry name" value="RNA_pol_sigma_r3/r4-like"/>
</dbReference>
<accession>A0A0F9N721</accession>
<organism evidence="2">
    <name type="scientific">marine sediment metagenome</name>
    <dbReference type="NCBI Taxonomy" id="412755"/>
    <lineage>
        <taxon>unclassified sequences</taxon>
        <taxon>metagenomes</taxon>
        <taxon>ecological metagenomes</taxon>
    </lineage>
</organism>
<protein>
    <submittedName>
        <fullName evidence="2">Uncharacterized protein</fullName>
    </submittedName>
</protein>
<name>A0A0F9N721_9ZZZZ</name>
<proteinExistence type="predicted"/>
<reference evidence="2" key="1">
    <citation type="journal article" date="2015" name="Nature">
        <title>Complex archaea that bridge the gap between prokaryotes and eukaryotes.</title>
        <authorList>
            <person name="Spang A."/>
            <person name="Saw J.H."/>
            <person name="Jorgensen S.L."/>
            <person name="Zaremba-Niedzwiedzka K."/>
            <person name="Martijn J."/>
            <person name="Lind A.E."/>
            <person name="van Eijk R."/>
            <person name="Schleper C."/>
            <person name="Guy L."/>
            <person name="Ettema T.J."/>
        </authorList>
    </citation>
    <scope>NUCLEOTIDE SEQUENCE</scope>
</reference>
<gene>
    <name evidence="2" type="ORF">LCGC14_1064280</name>
</gene>
<feature type="region of interest" description="Disordered" evidence="1">
    <location>
        <begin position="190"/>
        <end position="209"/>
    </location>
</feature>
<sequence length="209" mass="24865">MKADMMQPNLEAIAVNHDKYMDMANYFTNNDYQRAQDLVQDMYLKIGERLTRLDEKPLEYITLGYCFRCIKYQFFKDEKDDKMDVKDFNDDNEEIEISTKATIYAEDLEGYEFIDDSQDEEIATFKKFLNQVPYINREVLLQHQERTQRQIQAETGVNRMRLRELKNRGLDNLKTILEDTNLSRYYARKKKNEEAKAQSESETQSGVRG</sequence>
<dbReference type="AlphaFoldDB" id="A0A0F9N721"/>
<comment type="caution">
    <text evidence="2">The sequence shown here is derived from an EMBL/GenBank/DDBJ whole genome shotgun (WGS) entry which is preliminary data.</text>
</comment>
<feature type="compositionally biased region" description="Polar residues" evidence="1">
    <location>
        <begin position="200"/>
        <end position="209"/>
    </location>
</feature>
<dbReference type="EMBL" id="LAZR01004539">
    <property type="protein sequence ID" value="KKN07697.1"/>
    <property type="molecule type" value="Genomic_DNA"/>
</dbReference>
<evidence type="ECO:0000256" key="1">
    <source>
        <dbReference type="SAM" id="MobiDB-lite"/>
    </source>
</evidence>
<evidence type="ECO:0000313" key="2">
    <source>
        <dbReference type="EMBL" id="KKN07697.1"/>
    </source>
</evidence>
<dbReference type="SUPFAM" id="SSF88659">
    <property type="entry name" value="Sigma3 and sigma4 domains of RNA polymerase sigma factors"/>
    <property type="match status" value="1"/>
</dbReference>